<comment type="caution">
    <text evidence="2">The sequence shown here is derived from an EMBL/GenBank/DDBJ whole genome shotgun (WGS) entry which is preliminary data.</text>
</comment>
<evidence type="ECO:0000313" key="2">
    <source>
        <dbReference type="EMBL" id="CAA2977758.1"/>
    </source>
</evidence>
<keyword evidence="2" id="KW-0131">Cell cycle</keyword>
<keyword evidence="3" id="KW-1185">Reference proteome</keyword>
<sequence>MKEEEINGCQIQEWYPKYKSLTIKTRIYELSESFIQYLLLGFGGLSVLTEWYRRGSGGGGGAGGEGGDGVLMFLKRRLLVPFLNKELRIGGEGGAGKKMGGGVG</sequence>
<keyword evidence="2" id="KW-0132">Cell division</keyword>
<dbReference type="AlphaFoldDB" id="A0A8S0REQ3"/>
<reference evidence="2 3" key="1">
    <citation type="submission" date="2019-12" db="EMBL/GenBank/DDBJ databases">
        <authorList>
            <person name="Alioto T."/>
            <person name="Alioto T."/>
            <person name="Gomez Garrido J."/>
        </authorList>
    </citation>
    <scope>NUCLEOTIDE SEQUENCE [LARGE SCALE GENOMIC DNA]</scope>
</reference>
<dbReference type="PANTHER" id="PTHR15323">
    <property type="entry name" value="D123 PROTEIN"/>
    <property type="match status" value="1"/>
</dbReference>
<proteinExistence type="inferred from homology"/>
<evidence type="ECO:0000256" key="1">
    <source>
        <dbReference type="ARBA" id="ARBA00011047"/>
    </source>
</evidence>
<dbReference type="GO" id="GO:0005737">
    <property type="term" value="C:cytoplasm"/>
    <property type="evidence" value="ECO:0007669"/>
    <property type="project" value="TreeGrafter"/>
</dbReference>
<gene>
    <name evidence="2" type="ORF">OLEA9_A116576</name>
</gene>
<dbReference type="InterPro" id="IPR009772">
    <property type="entry name" value="CDC123"/>
</dbReference>
<accession>A0A8S0REQ3</accession>
<dbReference type="Gramene" id="OE9A116576T1">
    <property type="protein sequence ID" value="OE9A116576C1"/>
    <property type="gene ID" value="OE9A116576"/>
</dbReference>
<name>A0A8S0REQ3_OLEEU</name>
<dbReference type="PANTHER" id="PTHR15323:SF6">
    <property type="entry name" value="CELL DIVISION CYCLE PROTEIN 123 HOMOLOG"/>
    <property type="match status" value="1"/>
</dbReference>
<dbReference type="EMBL" id="CACTIH010003611">
    <property type="protein sequence ID" value="CAA2977758.1"/>
    <property type="molecule type" value="Genomic_DNA"/>
</dbReference>
<dbReference type="OrthoDB" id="360540at2759"/>
<organism evidence="2 3">
    <name type="scientific">Olea europaea subsp. europaea</name>
    <dbReference type="NCBI Taxonomy" id="158383"/>
    <lineage>
        <taxon>Eukaryota</taxon>
        <taxon>Viridiplantae</taxon>
        <taxon>Streptophyta</taxon>
        <taxon>Embryophyta</taxon>
        <taxon>Tracheophyta</taxon>
        <taxon>Spermatophyta</taxon>
        <taxon>Magnoliopsida</taxon>
        <taxon>eudicotyledons</taxon>
        <taxon>Gunneridae</taxon>
        <taxon>Pentapetalae</taxon>
        <taxon>asterids</taxon>
        <taxon>lamiids</taxon>
        <taxon>Lamiales</taxon>
        <taxon>Oleaceae</taxon>
        <taxon>Oleeae</taxon>
        <taxon>Olea</taxon>
    </lineage>
</organism>
<evidence type="ECO:0000313" key="3">
    <source>
        <dbReference type="Proteomes" id="UP000594638"/>
    </source>
</evidence>
<protein>
    <submittedName>
        <fullName evidence="2">Cell division cycle 123 homolog</fullName>
    </submittedName>
</protein>
<dbReference type="Proteomes" id="UP000594638">
    <property type="component" value="Unassembled WGS sequence"/>
</dbReference>
<dbReference type="GO" id="GO:0051301">
    <property type="term" value="P:cell division"/>
    <property type="evidence" value="ECO:0007669"/>
    <property type="project" value="UniProtKB-KW"/>
</dbReference>
<comment type="similarity">
    <text evidence="1">Belongs to the CDC123 family.</text>
</comment>